<dbReference type="AlphaFoldDB" id="A0A9D1NLH0"/>
<evidence type="ECO:0000256" key="4">
    <source>
        <dbReference type="ARBA" id="ARBA00022490"/>
    </source>
</evidence>
<dbReference type="InterPro" id="IPR022635">
    <property type="entry name" value="DNA_polIII_beta_C"/>
</dbReference>
<feature type="domain" description="DNA polymerase III beta sliding clamp C-terminal" evidence="13">
    <location>
        <begin position="249"/>
        <end position="367"/>
    </location>
</feature>
<protein>
    <recommendedName>
        <fullName evidence="3 10">Beta sliding clamp</fullName>
    </recommendedName>
</protein>
<evidence type="ECO:0000256" key="1">
    <source>
        <dbReference type="ARBA" id="ARBA00004496"/>
    </source>
</evidence>
<dbReference type="GO" id="GO:0009360">
    <property type="term" value="C:DNA polymerase III complex"/>
    <property type="evidence" value="ECO:0007669"/>
    <property type="project" value="InterPro"/>
</dbReference>
<dbReference type="PANTHER" id="PTHR30478">
    <property type="entry name" value="DNA POLYMERASE III SUBUNIT BETA"/>
    <property type="match status" value="1"/>
</dbReference>
<keyword evidence="4 10" id="KW-0963">Cytoplasm</keyword>
<comment type="subcellular location">
    <subcellularLocation>
        <location evidence="1 10">Cytoplasm</location>
    </subcellularLocation>
</comment>
<evidence type="ECO:0000256" key="10">
    <source>
        <dbReference type="PIRNR" id="PIRNR000804"/>
    </source>
</evidence>
<keyword evidence="8 10" id="KW-0239">DNA-directed DNA polymerase</keyword>
<dbReference type="Pfam" id="PF00712">
    <property type="entry name" value="DNA_pol3_beta"/>
    <property type="match status" value="1"/>
</dbReference>
<gene>
    <name evidence="14" type="primary">dnaN</name>
    <name evidence="14" type="ORF">IAC79_01810</name>
</gene>
<dbReference type="GO" id="GO:0003677">
    <property type="term" value="F:DNA binding"/>
    <property type="evidence" value="ECO:0007669"/>
    <property type="project" value="UniProtKB-UniRule"/>
</dbReference>
<proteinExistence type="inferred from homology"/>
<comment type="subunit">
    <text evidence="10">Forms a ring-shaped head-to-tail homodimer around DNA.</text>
</comment>
<evidence type="ECO:0000256" key="7">
    <source>
        <dbReference type="ARBA" id="ARBA00022705"/>
    </source>
</evidence>
<dbReference type="InterPro" id="IPR046938">
    <property type="entry name" value="DNA_clamp_sf"/>
</dbReference>
<dbReference type="SMART" id="SM00480">
    <property type="entry name" value="POL3Bc"/>
    <property type="match status" value="1"/>
</dbReference>
<evidence type="ECO:0000256" key="5">
    <source>
        <dbReference type="ARBA" id="ARBA00022679"/>
    </source>
</evidence>
<accession>A0A9D1NLH0</accession>
<evidence type="ECO:0000256" key="8">
    <source>
        <dbReference type="ARBA" id="ARBA00022932"/>
    </source>
</evidence>
<dbReference type="NCBIfam" id="TIGR00663">
    <property type="entry name" value="dnan"/>
    <property type="match status" value="1"/>
</dbReference>
<keyword evidence="6 10" id="KW-0548">Nucleotidyltransferase</keyword>
<dbReference type="GO" id="GO:0003887">
    <property type="term" value="F:DNA-directed DNA polymerase activity"/>
    <property type="evidence" value="ECO:0007669"/>
    <property type="project" value="UniProtKB-UniRule"/>
</dbReference>
<dbReference type="GO" id="GO:0005737">
    <property type="term" value="C:cytoplasm"/>
    <property type="evidence" value="ECO:0007669"/>
    <property type="project" value="UniProtKB-SubCell"/>
</dbReference>
<dbReference type="Gene3D" id="3.10.150.10">
    <property type="entry name" value="DNA Polymerase III, subunit A, domain 2"/>
    <property type="match status" value="1"/>
</dbReference>
<dbReference type="Gene3D" id="3.70.10.10">
    <property type="match status" value="1"/>
</dbReference>
<evidence type="ECO:0000256" key="3">
    <source>
        <dbReference type="ARBA" id="ARBA00021035"/>
    </source>
</evidence>
<feature type="domain" description="DNA polymerase III beta sliding clamp N-terminal" evidence="11">
    <location>
        <begin position="1"/>
        <end position="121"/>
    </location>
</feature>
<evidence type="ECO:0000313" key="14">
    <source>
        <dbReference type="EMBL" id="HIV08836.1"/>
    </source>
</evidence>
<dbReference type="InterPro" id="IPR022634">
    <property type="entry name" value="DNA_polIII_beta_N"/>
</dbReference>
<dbReference type="InterPro" id="IPR001001">
    <property type="entry name" value="DNA_polIII_beta"/>
</dbReference>
<evidence type="ECO:0000259" key="13">
    <source>
        <dbReference type="Pfam" id="PF02768"/>
    </source>
</evidence>
<dbReference type="PANTHER" id="PTHR30478:SF0">
    <property type="entry name" value="BETA SLIDING CLAMP"/>
    <property type="match status" value="1"/>
</dbReference>
<keyword evidence="9" id="KW-0238">DNA-binding</keyword>
<dbReference type="GO" id="GO:0006271">
    <property type="term" value="P:DNA strand elongation involved in DNA replication"/>
    <property type="evidence" value="ECO:0007669"/>
    <property type="project" value="TreeGrafter"/>
</dbReference>
<evidence type="ECO:0000256" key="2">
    <source>
        <dbReference type="ARBA" id="ARBA00010752"/>
    </source>
</evidence>
<name>A0A9D1NLH0_9BACT</name>
<dbReference type="Pfam" id="PF02768">
    <property type="entry name" value="DNA_pol3_beta_3"/>
    <property type="match status" value="1"/>
</dbReference>
<comment type="similarity">
    <text evidence="2 10">Belongs to the beta sliding clamp family.</text>
</comment>
<comment type="function">
    <text evidence="10">Confers DNA tethering and processivity to DNA polymerases and other proteins. Acts as a clamp, forming a ring around DNA (a reaction catalyzed by the clamp-loading complex) which diffuses in an ATP-independent manner freely and bidirectionally along dsDNA. Initially characterized for its ability to contact the catalytic subunit of DNA polymerase III (Pol III), a complex, multichain enzyme responsible for most of the replicative synthesis in bacteria; Pol III exhibits 3'-5' exonuclease proofreading activity. The beta chain is required for initiation of replication as well as for processivity of DNA replication.</text>
</comment>
<evidence type="ECO:0000313" key="15">
    <source>
        <dbReference type="Proteomes" id="UP000886845"/>
    </source>
</evidence>
<dbReference type="Proteomes" id="UP000886845">
    <property type="component" value="Unassembled WGS sequence"/>
</dbReference>
<dbReference type="CDD" id="cd00140">
    <property type="entry name" value="beta_clamp"/>
    <property type="match status" value="1"/>
</dbReference>
<sequence length="370" mass="40372">MKFTVIRSRFLDLLSNVQSVVSARPPLQIITNALVEAGADGTLTLTATDLDVSVRTTLSADVKVDEPGQTTLPVRRMVEILRMAPEGEIQFDVDADDVARIVTPAAKYRIIGLNARDFPAIKEPAEDAKRFTVDRAVFREMLRKTSYAAGTDETRRILTGVLLQFAEGKLTMVATDGKRLALVEQEVDFPADSACDMILPPKAVAELTRLLSGEGAMTIYGQVGQIVFDCGSFRFHSKLIEGVYAKYQAVIPTACDERVSVNREELIASVQRVAIMSNEKAHAVRLAFSEGTLALSASSVETGEATDVLPIKYAGRPIAAAYNPTFIMDCLRNLDTDEVTFELTEGHSPAVLKCPGVPFLYVIMPLRLTV</sequence>
<keyword evidence="7 10" id="KW-0235">DNA replication</keyword>
<reference evidence="14" key="2">
    <citation type="journal article" date="2021" name="PeerJ">
        <title>Extensive microbial diversity within the chicken gut microbiome revealed by metagenomics and culture.</title>
        <authorList>
            <person name="Gilroy R."/>
            <person name="Ravi A."/>
            <person name="Getino M."/>
            <person name="Pursley I."/>
            <person name="Horton D.L."/>
            <person name="Alikhan N.F."/>
            <person name="Baker D."/>
            <person name="Gharbi K."/>
            <person name="Hall N."/>
            <person name="Watson M."/>
            <person name="Adriaenssens E.M."/>
            <person name="Foster-Nyarko E."/>
            <person name="Jarju S."/>
            <person name="Secka A."/>
            <person name="Antonio M."/>
            <person name="Oren A."/>
            <person name="Chaudhuri R.R."/>
            <person name="La Ragione R."/>
            <person name="Hildebrand F."/>
            <person name="Pallen M.J."/>
        </authorList>
    </citation>
    <scope>NUCLEOTIDE SEQUENCE</scope>
    <source>
        <strain evidence="14">35461</strain>
    </source>
</reference>
<dbReference type="InterPro" id="IPR022637">
    <property type="entry name" value="DNA_polIII_beta_cen"/>
</dbReference>
<comment type="caution">
    <text evidence="14">The sequence shown here is derived from an EMBL/GenBank/DDBJ whole genome shotgun (WGS) entry which is preliminary data.</text>
</comment>
<dbReference type="PIRSF" id="PIRSF000804">
    <property type="entry name" value="DNA_pol_III_b"/>
    <property type="match status" value="1"/>
</dbReference>
<keyword evidence="5 10" id="KW-0808">Transferase</keyword>
<evidence type="ECO:0000256" key="6">
    <source>
        <dbReference type="ARBA" id="ARBA00022695"/>
    </source>
</evidence>
<organism evidence="14 15">
    <name type="scientific">Candidatus Spyradenecus faecavium</name>
    <dbReference type="NCBI Taxonomy" id="2840947"/>
    <lineage>
        <taxon>Bacteria</taxon>
        <taxon>Pseudomonadati</taxon>
        <taxon>Lentisphaerota</taxon>
        <taxon>Lentisphaeria</taxon>
        <taxon>Lentisphaerales</taxon>
        <taxon>Lentisphaeraceae</taxon>
        <taxon>Lentisphaeraceae incertae sedis</taxon>
        <taxon>Candidatus Spyradenecus</taxon>
    </lineage>
</organism>
<evidence type="ECO:0000259" key="12">
    <source>
        <dbReference type="Pfam" id="PF02767"/>
    </source>
</evidence>
<feature type="domain" description="DNA polymerase III beta sliding clamp central" evidence="12">
    <location>
        <begin position="133"/>
        <end position="244"/>
    </location>
</feature>
<dbReference type="GO" id="GO:0008408">
    <property type="term" value="F:3'-5' exonuclease activity"/>
    <property type="evidence" value="ECO:0007669"/>
    <property type="project" value="InterPro"/>
</dbReference>
<dbReference type="SUPFAM" id="SSF55979">
    <property type="entry name" value="DNA clamp"/>
    <property type="match status" value="3"/>
</dbReference>
<reference evidence="14" key="1">
    <citation type="submission" date="2020-10" db="EMBL/GenBank/DDBJ databases">
        <authorList>
            <person name="Gilroy R."/>
        </authorList>
    </citation>
    <scope>NUCLEOTIDE SEQUENCE</scope>
    <source>
        <strain evidence="14">35461</strain>
    </source>
</reference>
<evidence type="ECO:0000256" key="9">
    <source>
        <dbReference type="ARBA" id="ARBA00023125"/>
    </source>
</evidence>
<dbReference type="EMBL" id="DVOR01000059">
    <property type="protein sequence ID" value="HIV08836.1"/>
    <property type="molecule type" value="Genomic_DNA"/>
</dbReference>
<evidence type="ECO:0000259" key="11">
    <source>
        <dbReference type="Pfam" id="PF00712"/>
    </source>
</evidence>
<dbReference type="Pfam" id="PF02767">
    <property type="entry name" value="DNA_pol3_beta_2"/>
    <property type="match status" value="1"/>
</dbReference>